<dbReference type="PANTHER" id="PTHR11638:SF18">
    <property type="entry name" value="HEAT SHOCK PROTEIN 104"/>
    <property type="match status" value="1"/>
</dbReference>
<dbReference type="EMBL" id="AP027924">
    <property type="protein sequence ID" value="BED91980.1"/>
    <property type="molecule type" value="Genomic_DNA"/>
</dbReference>
<organism evidence="5">
    <name type="scientific">Candidatus Improbicoccus pseudotrichonymphae</name>
    <dbReference type="NCBI Taxonomy" id="3033792"/>
    <lineage>
        <taxon>Bacteria</taxon>
        <taxon>Bacillati</taxon>
        <taxon>Bacillota</taxon>
        <taxon>Clostridia</taxon>
        <taxon>Candidatus Improbicoccus</taxon>
    </lineage>
</organism>
<dbReference type="InterPro" id="IPR027417">
    <property type="entry name" value="P-loop_NTPase"/>
</dbReference>
<dbReference type="PANTHER" id="PTHR11638">
    <property type="entry name" value="ATP-DEPENDENT CLP PROTEASE"/>
    <property type="match status" value="1"/>
</dbReference>
<dbReference type="GO" id="GO:0034605">
    <property type="term" value="P:cellular response to heat"/>
    <property type="evidence" value="ECO:0007669"/>
    <property type="project" value="TreeGrafter"/>
</dbReference>
<evidence type="ECO:0000256" key="1">
    <source>
        <dbReference type="ARBA" id="ARBA00022741"/>
    </source>
</evidence>
<keyword evidence="3" id="KW-0812">Transmembrane</keyword>
<sequence length="380" mass="42504">MSSAQGNGSTGLGDLTTAASFGTLISGVMVLLIVGVQRLARTIREIRATSYAKIPTSTDEILINLQRAFLNIKGHKKNKESVIRSILGWRERKNAEGTKYPGSLVLHFAGTSGSGKSLMADAIARGLSHNNPPIRVSASSVTKGSGLTVAEQLFLPQVIDSPSAPYGKITNYPPLYNQLIRNQNCVVQIDEFEKLVEIDNTLIPLLWDVVDCGKIYAKNDFFIQCENTIFILTSNMSKESLGDNAEVIVDQDKQIKEDSSLLNKIWDQSFLNRIKTFYFDSLGEIEYMEIFRERFGMALDYYQKSFNIHIDMKEDIINHVAKKTAQYKSGGARNVDFVMNEFFTEMSRFKRENNITGLLSKPLNLVLKLEGDGFKVSRIS</sequence>
<keyword evidence="3" id="KW-1133">Transmembrane helix</keyword>
<keyword evidence="1" id="KW-0547">Nucleotide-binding</keyword>
<dbReference type="SUPFAM" id="SSF52540">
    <property type="entry name" value="P-loop containing nucleoside triphosphate hydrolases"/>
    <property type="match status" value="1"/>
</dbReference>
<dbReference type="KEGG" id="ips:CfP315_0539"/>
<reference evidence="5" key="1">
    <citation type="journal article" date="2023" name="ISME J.">
        <title>Emergence of putative energy parasites within Clostridia revealed by genome analysis of a novel endosymbiotic clade.</title>
        <authorList>
            <person name="Takahashi K."/>
            <person name="Kuwahara H."/>
            <person name="Horikawa Y."/>
            <person name="Izawa K."/>
            <person name="Kato D."/>
            <person name="Inagaki T."/>
            <person name="Yuki M."/>
            <person name="Ohkuma M."/>
            <person name="Hongoh Y."/>
        </authorList>
    </citation>
    <scope>NUCLEOTIDE SEQUENCE</scope>
    <source>
        <strain evidence="5">CfP3-15</strain>
    </source>
</reference>
<evidence type="ECO:0000256" key="2">
    <source>
        <dbReference type="ARBA" id="ARBA00022840"/>
    </source>
</evidence>
<dbReference type="GO" id="GO:0005524">
    <property type="term" value="F:ATP binding"/>
    <property type="evidence" value="ECO:0007669"/>
    <property type="project" value="UniProtKB-KW"/>
</dbReference>
<feature type="transmembrane region" description="Helical" evidence="3">
    <location>
        <begin position="15"/>
        <end position="36"/>
    </location>
</feature>
<feature type="domain" description="ATPase AAA-type core" evidence="4">
    <location>
        <begin position="106"/>
        <end position="275"/>
    </location>
</feature>
<proteinExistence type="predicted"/>
<name>A0AA48L0Y3_9FIRM</name>
<evidence type="ECO:0000313" key="5">
    <source>
        <dbReference type="EMBL" id="BED91980.1"/>
    </source>
</evidence>
<dbReference type="Pfam" id="PF07724">
    <property type="entry name" value="AAA_2"/>
    <property type="match status" value="1"/>
</dbReference>
<dbReference type="Gene3D" id="3.40.50.300">
    <property type="entry name" value="P-loop containing nucleotide triphosphate hydrolases"/>
    <property type="match status" value="1"/>
</dbReference>
<keyword evidence="2" id="KW-0067">ATP-binding</keyword>
<dbReference type="InterPro" id="IPR050130">
    <property type="entry name" value="ClpA_ClpB"/>
</dbReference>
<dbReference type="AlphaFoldDB" id="A0AA48L0Y3"/>
<accession>A0AA48L0Y3</accession>
<protein>
    <submittedName>
        <fullName evidence="5">AAA family ATPase</fullName>
    </submittedName>
</protein>
<gene>
    <name evidence="5" type="ORF">CfP315_0539</name>
</gene>
<dbReference type="InterPro" id="IPR003959">
    <property type="entry name" value="ATPase_AAA_core"/>
</dbReference>
<evidence type="ECO:0000256" key="3">
    <source>
        <dbReference type="SAM" id="Phobius"/>
    </source>
</evidence>
<keyword evidence="3" id="KW-0472">Membrane</keyword>
<evidence type="ECO:0000259" key="4">
    <source>
        <dbReference type="Pfam" id="PF07724"/>
    </source>
</evidence>
<dbReference type="GO" id="GO:0016887">
    <property type="term" value="F:ATP hydrolysis activity"/>
    <property type="evidence" value="ECO:0007669"/>
    <property type="project" value="InterPro"/>
</dbReference>
<dbReference type="GO" id="GO:0005737">
    <property type="term" value="C:cytoplasm"/>
    <property type="evidence" value="ECO:0007669"/>
    <property type="project" value="TreeGrafter"/>
</dbReference>
<dbReference type="Proteomes" id="UP001337580">
    <property type="component" value="Chromosome"/>
</dbReference>